<dbReference type="InterPro" id="IPR011333">
    <property type="entry name" value="SKP1/BTB/POZ_sf"/>
</dbReference>
<keyword evidence="4" id="KW-1185">Reference proteome</keyword>
<dbReference type="AlphaFoldDB" id="A0A4Y2BPU2"/>
<evidence type="ECO:0000259" key="2">
    <source>
        <dbReference type="Pfam" id="PF00651"/>
    </source>
</evidence>
<dbReference type="InterPro" id="IPR000210">
    <property type="entry name" value="BTB/POZ_dom"/>
</dbReference>
<dbReference type="EMBL" id="BGPR01000094">
    <property type="protein sequence ID" value="GBL93445.1"/>
    <property type="molecule type" value="Genomic_DNA"/>
</dbReference>
<organism evidence="3 4">
    <name type="scientific">Araneus ventricosus</name>
    <name type="common">Orbweaver spider</name>
    <name type="synonym">Epeira ventricosa</name>
    <dbReference type="NCBI Taxonomy" id="182803"/>
    <lineage>
        <taxon>Eukaryota</taxon>
        <taxon>Metazoa</taxon>
        <taxon>Ecdysozoa</taxon>
        <taxon>Arthropoda</taxon>
        <taxon>Chelicerata</taxon>
        <taxon>Arachnida</taxon>
        <taxon>Araneae</taxon>
        <taxon>Araneomorphae</taxon>
        <taxon>Entelegynae</taxon>
        <taxon>Araneoidea</taxon>
        <taxon>Araneidae</taxon>
        <taxon>Araneus</taxon>
    </lineage>
</organism>
<evidence type="ECO:0000313" key="3">
    <source>
        <dbReference type="EMBL" id="GBL93445.1"/>
    </source>
</evidence>
<dbReference type="Gene3D" id="3.30.710.10">
    <property type="entry name" value="Potassium Channel Kv1.1, Chain A"/>
    <property type="match status" value="1"/>
</dbReference>
<comment type="caution">
    <text evidence="3">The sequence shown here is derived from an EMBL/GenBank/DDBJ whole genome shotgun (WGS) entry which is preliminary data.</text>
</comment>
<accession>A0A4Y2BPU2</accession>
<sequence length="451" mass="51608">MTLFGSKTTNSVVDDYLDITIKEFSSTDKVQSQWTHEASKRNGDLIFSVSVSPNGIGKRSTGDVLAKVNEVRYSEAQLSESRDVLRWTVSVVDEEGNLRFPRSFTRTPSNVKESLADMQLVDFIGEKYLERSFLLSRADELLPDDTLTLRFEISYICHSGARKKQNEDKLKRWSSVGDFPSLDFYQQTCWHDFVPTTREITAIRKMGDNAADESNLPTYEELFSLKFSDMAIEISHSPLSCGDHHWTADDSRENCGCVLVPSIMPSDDNNPSSRYRGVECLLEENYTNFAENDWIFRTNPDKFLISMDPEANSFGSKLMEASPVIRSMVNSPMAEMRQKCIKLHSVASQTFFNLLFYLENRILFFETFTDAFELYRVAHMYQMEELLRACADCMAKSFNPNVIDDVKRIADFFSDEHLLKLIESYCNAFRNSTPVSKPESSTGSDFDCYVK</sequence>
<evidence type="ECO:0000313" key="4">
    <source>
        <dbReference type="Proteomes" id="UP000499080"/>
    </source>
</evidence>
<dbReference type="OrthoDB" id="6425238at2759"/>
<reference evidence="3 4" key="1">
    <citation type="journal article" date="2019" name="Sci. Rep.">
        <title>Orb-weaving spider Araneus ventricosus genome elucidates the spidroin gene catalogue.</title>
        <authorList>
            <person name="Kono N."/>
            <person name="Nakamura H."/>
            <person name="Ohtoshi R."/>
            <person name="Moran D.A.P."/>
            <person name="Shinohara A."/>
            <person name="Yoshida Y."/>
            <person name="Fujiwara M."/>
            <person name="Mori M."/>
            <person name="Tomita M."/>
            <person name="Arakawa K."/>
        </authorList>
    </citation>
    <scope>NUCLEOTIDE SEQUENCE [LARGE SCALE GENOMIC DNA]</scope>
</reference>
<dbReference type="Pfam" id="PF00651">
    <property type="entry name" value="BTB"/>
    <property type="match status" value="1"/>
</dbReference>
<feature type="compositionally biased region" description="Polar residues" evidence="1">
    <location>
        <begin position="432"/>
        <end position="444"/>
    </location>
</feature>
<feature type="region of interest" description="Disordered" evidence="1">
    <location>
        <begin position="432"/>
        <end position="451"/>
    </location>
</feature>
<proteinExistence type="predicted"/>
<gene>
    <name evidence="3" type="ORF">AVEN_59654_1</name>
</gene>
<protein>
    <recommendedName>
        <fullName evidence="2">BTB domain-containing protein</fullName>
    </recommendedName>
</protein>
<feature type="domain" description="BTB" evidence="2">
    <location>
        <begin position="318"/>
        <end position="395"/>
    </location>
</feature>
<name>A0A4Y2BPU2_ARAVE</name>
<dbReference type="Proteomes" id="UP000499080">
    <property type="component" value="Unassembled WGS sequence"/>
</dbReference>
<dbReference type="SUPFAM" id="SSF54695">
    <property type="entry name" value="POZ domain"/>
    <property type="match status" value="1"/>
</dbReference>
<evidence type="ECO:0000256" key="1">
    <source>
        <dbReference type="SAM" id="MobiDB-lite"/>
    </source>
</evidence>